<dbReference type="EMBL" id="PP836395">
    <property type="protein sequence ID" value="XBO82149.1"/>
    <property type="molecule type" value="Genomic_DNA"/>
</dbReference>
<protein>
    <submittedName>
        <fullName evidence="1">Uncharacterized protein</fullName>
    </submittedName>
</protein>
<proteinExistence type="predicted"/>
<sequence>MKLRELHDKIEFESTIRLFFTKDSACTPFFKTGDIPYFIMDREVVSFWAREEDELWIKLEGDGYR</sequence>
<reference evidence="1" key="1">
    <citation type="submission" date="2024-05" db="EMBL/GenBank/DDBJ databases">
        <authorList>
            <person name="Ahmad S."/>
            <person name="Qu Y."/>
            <person name="Leng Q."/>
            <person name="Li Y."/>
            <person name="Liang Y."/>
            <person name="Hou G."/>
        </authorList>
    </citation>
    <scope>NUCLEOTIDE SEQUENCE</scope>
</reference>
<evidence type="ECO:0000313" key="1">
    <source>
        <dbReference type="EMBL" id="XBO82149.1"/>
    </source>
</evidence>
<organism evidence="1">
    <name type="scientific">Enterococcus phage vB_EFS_EFP6</name>
    <dbReference type="NCBI Taxonomy" id="3158834"/>
    <lineage>
        <taxon>Viruses</taxon>
        <taxon>Duplodnaviria</taxon>
        <taxon>Heunggongvirae</taxon>
        <taxon>Uroviricota</taxon>
        <taxon>Caudoviricetes</taxon>
    </lineage>
</organism>
<name>A0AAU7L2C8_9CAUD</name>
<accession>A0AAU7L2C8</accession>